<comment type="similarity">
    <text evidence="4">Belongs to the alanine racemase family.</text>
</comment>
<dbReference type="InterPro" id="IPR029066">
    <property type="entry name" value="PLP-binding_barrel"/>
</dbReference>
<evidence type="ECO:0000259" key="7">
    <source>
        <dbReference type="SMART" id="SM01005"/>
    </source>
</evidence>
<dbReference type="EC" id="5.1.1.1" evidence="4"/>
<sequence length="387" mass="42371">MYRKTYAQINLWNLKQNIKNAAANLPHGCGIVAVVKANAYGHGAVACARAAKQAGACMLAVALAEEALPLREADKDIPIMIIGRSNHEQLSLAAEIGLQPCVFTPDDILFLQRICKKSGKTIDIHLKFDTGMCRIGIRSNSELEECIKTLSACPNVHLAGVFTHFANSDARNKADTCLQHQKFLHYIEILNARGFHPVVHADNSAGTIDLPQFSHDMVRFGISMYGYYPSDEVDKQAVRLRPVMEVFAEISHIKTIEAGESVGYGSTFTAARATKVATVQIGYGDGYNRLLSNKGSMIVTTESGSWYAPIIGRVCMDQTMLDITDIDGEIYTGDIVTVLGEKEGKSITADDIAKICGTISYEVLLDFNERIPRVYTDDSFETKPATP</sequence>
<dbReference type="GO" id="GO:0005829">
    <property type="term" value="C:cytosol"/>
    <property type="evidence" value="ECO:0007669"/>
    <property type="project" value="TreeGrafter"/>
</dbReference>
<dbReference type="GO" id="GO:0008784">
    <property type="term" value="F:alanine racemase activity"/>
    <property type="evidence" value="ECO:0007669"/>
    <property type="project" value="UniProtKB-UniRule"/>
</dbReference>
<keyword evidence="2 4" id="KW-0663">Pyridoxal phosphate</keyword>
<dbReference type="EMBL" id="CP117826">
    <property type="protein sequence ID" value="XCC62604.1"/>
    <property type="molecule type" value="Genomic_DNA"/>
</dbReference>
<dbReference type="SUPFAM" id="SSF50621">
    <property type="entry name" value="Alanine racemase C-terminal domain-like"/>
    <property type="match status" value="1"/>
</dbReference>
<proteinExistence type="inferred from homology"/>
<keyword evidence="3 4" id="KW-0413">Isomerase</keyword>
<dbReference type="Pfam" id="PF01168">
    <property type="entry name" value="Ala_racemase_N"/>
    <property type="match status" value="1"/>
</dbReference>
<comment type="catalytic activity">
    <reaction evidence="4">
        <text>L-alanine = D-alanine</text>
        <dbReference type="Rhea" id="RHEA:20249"/>
        <dbReference type="ChEBI" id="CHEBI:57416"/>
        <dbReference type="ChEBI" id="CHEBI:57972"/>
        <dbReference type="EC" id="5.1.1.1"/>
    </reaction>
</comment>
<dbReference type="NCBIfam" id="TIGR00492">
    <property type="entry name" value="alr"/>
    <property type="match status" value="1"/>
</dbReference>
<dbReference type="RefSeq" id="WP_079547599.1">
    <property type="nucleotide sequence ID" value="NZ_CP117826.1"/>
</dbReference>
<gene>
    <name evidence="8" type="primary">alr</name>
    <name evidence="8" type="ORF">PUP29_01370</name>
</gene>
<evidence type="ECO:0000256" key="1">
    <source>
        <dbReference type="ARBA" id="ARBA00001933"/>
    </source>
</evidence>
<dbReference type="SUPFAM" id="SSF51419">
    <property type="entry name" value="PLP-binding barrel"/>
    <property type="match status" value="1"/>
</dbReference>
<feature type="binding site" evidence="4 6">
    <location>
        <position position="134"/>
    </location>
    <ligand>
        <name>substrate</name>
    </ligand>
</feature>
<dbReference type="InterPro" id="IPR000821">
    <property type="entry name" value="Ala_racemase"/>
</dbReference>
<dbReference type="Pfam" id="PF00842">
    <property type="entry name" value="Ala_racemase_C"/>
    <property type="match status" value="1"/>
</dbReference>
<dbReference type="HAMAP" id="MF_01201">
    <property type="entry name" value="Ala_racemase"/>
    <property type="match status" value="1"/>
</dbReference>
<dbReference type="InterPro" id="IPR001608">
    <property type="entry name" value="Ala_racemase_N"/>
</dbReference>
<dbReference type="PANTHER" id="PTHR30511">
    <property type="entry name" value="ALANINE RACEMASE"/>
    <property type="match status" value="1"/>
</dbReference>
<feature type="active site" description="Proton acceptor; specific for D-alanine" evidence="4">
    <location>
        <position position="36"/>
    </location>
</feature>
<comment type="pathway">
    <text evidence="4">Amino-acid biosynthesis; D-alanine biosynthesis; D-alanine from L-alanine: step 1/1.</text>
</comment>
<evidence type="ECO:0000256" key="2">
    <source>
        <dbReference type="ARBA" id="ARBA00022898"/>
    </source>
</evidence>
<dbReference type="InterPro" id="IPR009006">
    <property type="entry name" value="Ala_racemase/Decarboxylase_C"/>
</dbReference>
<dbReference type="Gene3D" id="2.40.37.10">
    <property type="entry name" value="Lyase, Ornithine Decarboxylase, Chain A, domain 1"/>
    <property type="match status" value="1"/>
</dbReference>
<dbReference type="SMART" id="SM01005">
    <property type="entry name" value="Ala_racemase_C"/>
    <property type="match status" value="1"/>
</dbReference>
<protein>
    <recommendedName>
        <fullName evidence="4">Alanine racemase</fullName>
        <ecNumber evidence="4">5.1.1.1</ecNumber>
    </recommendedName>
</protein>
<dbReference type="PANTHER" id="PTHR30511:SF0">
    <property type="entry name" value="ALANINE RACEMASE, CATABOLIC-RELATED"/>
    <property type="match status" value="1"/>
</dbReference>
<dbReference type="PROSITE" id="PS00395">
    <property type="entry name" value="ALANINE_RACEMASE"/>
    <property type="match status" value="1"/>
</dbReference>
<feature type="binding site" evidence="4 6">
    <location>
        <position position="316"/>
    </location>
    <ligand>
        <name>substrate</name>
    </ligand>
</feature>
<feature type="modified residue" description="N6-(pyridoxal phosphate)lysine" evidence="4 5">
    <location>
        <position position="36"/>
    </location>
</feature>
<dbReference type="InterPro" id="IPR011079">
    <property type="entry name" value="Ala_racemase_C"/>
</dbReference>
<evidence type="ECO:0000256" key="4">
    <source>
        <dbReference type="HAMAP-Rule" id="MF_01201"/>
    </source>
</evidence>
<dbReference type="AlphaFoldDB" id="A0AAU8A914"/>
<comment type="function">
    <text evidence="4">Catalyzes the interconversion of L-alanine and D-alanine. May also act on other amino acids.</text>
</comment>
<reference evidence="8" key="1">
    <citation type="submission" date="2023-02" db="EMBL/GenBank/DDBJ databases">
        <title>Gut commensal Christensenella minuta modulates host metabolism via a new class of secondary bile acids.</title>
        <authorList>
            <person name="Liu C."/>
        </authorList>
    </citation>
    <scope>NUCLEOTIDE SEQUENCE</scope>
    <source>
        <strain evidence="8">CA70</strain>
    </source>
</reference>
<name>A0AAU8A914_9FIRM</name>
<dbReference type="GO" id="GO:0030632">
    <property type="term" value="P:D-alanine biosynthetic process"/>
    <property type="evidence" value="ECO:0007669"/>
    <property type="project" value="UniProtKB-UniRule"/>
</dbReference>
<dbReference type="GO" id="GO:0030170">
    <property type="term" value="F:pyridoxal phosphate binding"/>
    <property type="evidence" value="ECO:0007669"/>
    <property type="project" value="UniProtKB-UniRule"/>
</dbReference>
<dbReference type="InterPro" id="IPR020622">
    <property type="entry name" value="Ala_racemase_pyridoxalP-BS"/>
</dbReference>
<evidence type="ECO:0000313" key="8">
    <source>
        <dbReference type="EMBL" id="XCC62604.1"/>
    </source>
</evidence>
<evidence type="ECO:0000256" key="5">
    <source>
        <dbReference type="PIRSR" id="PIRSR600821-50"/>
    </source>
</evidence>
<dbReference type="CDD" id="cd00430">
    <property type="entry name" value="PLPDE_III_AR"/>
    <property type="match status" value="1"/>
</dbReference>
<organism evidence="8">
    <name type="scientific">Christensenella massiliensis</name>
    <dbReference type="NCBI Taxonomy" id="1805714"/>
    <lineage>
        <taxon>Bacteria</taxon>
        <taxon>Bacillati</taxon>
        <taxon>Bacillota</taxon>
        <taxon>Clostridia</taxon>
        <taxon>Christensenellales</taxon>
        <taxon>Christensenellaceae</taxon>
        <taxon>Christensenella</taxon>
    </lineage>
</organism>
<evidence type="ECO:0000256" key="3">
    <source>
        <dbReference type="ARBA" id="ARBA00023235"/>
    </source>
</evidence>
<dbReference type="FunFam" id="3.20.20.10:FF:000002">
    <property type="entry name" value="Alanine racemase"/>
    <property type="match status" value="1"/>
</dbReference>
<feature type="active site" description="Proton acceptor; specific for L-alanine" evidence="4">
    <location>
        <position position="264"/>
    </location>
</feature>
<dbReference type="PRINTS" id="PR00992">
    <property type="entry name" value="ALARACEMASE"/>
</dbReference>
<comment type="cofactor">
    <cofactor evidence="1 4 5">
        <name>pyridoxal 5'-phosphate</name>
        <dbReference type="ChEBI" id="CHEBI:597326"/>
    </cofactor>
</comment>
<evidence type="ECO:0000256" key="6">
    <source>
        <dbReference type="PIRSR" id="PIRSR600821-52"/>
    </source>
</evidence>
<dbReference type="Gene3D" id="3.20.20.10">
    <property type="entry name" value="Alanine racemase"/>
    <property type="match status" value="1"/>
</dbReference>
<feature type="domain" description="Alanine racemase C-terminal" evidence="7">
    <location>
        <begin position="243"/>
        <end position="376"/>
    </location>
</feature>
<accession>A0AAU8A914</accession>